<evidence type="ECO:0000313" key="3">
    <source>
        <dbReference type="Proteomes" id="UP001500426"/>
    </source>
</evidence>
<accession>A0ABP7UZL0</accession>
<keyword evidence="3" id="KW-1185">Reference proteome</keyword>
<keyword evidence="1" id="KW-0812">Transmembrane</keyword>
<proteinExistence type="predicted"/>
<sequence length="200" mass="23811">MIKELIQKKGYIKRELKIFETKVHCKTTLFGVVSDIVVPFENIPNQKESFVLHRRSMLVILGLLAFLILVCLIYKDDKEFDPNIWMFFLIIFLLAIPVYFYSVENLWRVRIGFNVNIFAFKKIPNINEVDEFFELLFTTRNNYLRQTYFLPVTKNLTYDSQKSNLQWLRKNEAISGVEFEKSIEELNKIFLSENNKIGFN</sequence>
<feature type="transmembrane region" description="Helical" evidence="1">
    <location>
        <begin position="82"/>
        <end position="101"/>
    </location>
</feature>
<keyword evidence="1" id="KW-1133">Transmembrane helix</keyword>
<evidence type="ECO:0000256" key="1">
    <source>
        <dbReference type="SAM" id="Phobius"/>
    </source>
</evidence>
<organism evidence="2 3">
    <name type="scientific">Flavobacterium chungnamense</name>
    <dbReference type="NCBI Taxonomy" id="706182"/>
    <lineage>
        <taxon>Bacteria</taxon>
        <taxon>Pseudomonadati</taxon>
        <taxon>Bacteroidota</taxon>
        <taxon>Flavobacteriia</taxon>
        <taxon>Flavobacteriales</taxon>
        <taxon>Flavobacteriaceae</taxon>
        <taxon>Flavobacterium</taxon>
    </lineage>
</organism>
<reference evidence="3" key="1">
    <citation type="journal article" date="2019" name="Int. J. Syst. Evol. Microbiol.">
        <title>The Global Catalogue of Microorganisms (GCM) 10K type strain sequencing project: providing services to taxonomists for standard genome sequencing and annotation.</title>
        <authorList>
            <consortium name="The Broad Institute Genomics Platform"/>
            <consortium name="The Broad Institute Genome Sequencing Center for Infectious Disease"/>
            <person name="Wu L."/>
            <person name="Ma J."/>
        </authorList>
    </citation>
    <scope>NUCLEOTIDE SEQUENCE [LARGE SCALE GENOMIC DNA]</scope>
    <source>
        <strain evidence="3">JCM 17068</strain>
    </source>
</reference>
<evidence type="ECO:0000313" key="2">
    <source>
        <dbReference type="EMBL" id="GAA4056153.1"/>
    </source>
</evidence>
<comment type="caution">
    <text evidence="2">The sequence shown here is derived from an EMBL/GenBank/DDBJ whole genome shotgun (WGS) entry which is preliminary data.</text>
</comment>
<keyword evidence="1" id="KW-0472">Membrane</keyword>
<dbReference type="EMBL" id="BAABCS010000020">
    <property type="protein sequence ID" value="GAA4056153.1"/>
    <property type="molecule type" value="Genomic_DNA"/>
</dbReference>
<gene>
    <name evidence="2" type="ORF">GCM10022388_23430</name>
</gene>
<feature type="transmembrane region" description="Helical" evidence="1">
    <location>
        <begin position="57"/>
        <end position="76"/>
    </location>
</feature>
<dbReference type="Proteomes" id="UP001500426">
    <property type="component" value="Unassembled WGS sequence"/>
</dbReference>
<dbReference type="RefSeq" id="WP_345094810.1">
    <property type="nucleotide sequence ID" value="NZ_BAABCS010000020.1"/>
</dbReference>
<name>A0ABP7UZL0_9FLAO</name>
<protein>
    <submittedName>
        <fullName evidence="2">Uncharacterized protein</fullName>
    </submittedName>
</protein>